<evidence type="ECO:0000313" key="3">
    <source>
        <dbReference type="Proteomes" id="UP000007800"/>
    </source>
</evidence>
<dbReference type="InterPro" id="IPR023614">
    <property type="entry name" value="Porin_dom_sf"/>
</dbReference>
<accession>C5LEX0</accession>
<dbReference type="OrthoDB" id="439326at2759"/>
<dbReference type="InParanoid" id="C5LEX0"/>
<sequence length="450" mass="47802">MSSHSVLEEENSHYPTAETRPSAPQTTEEDAPHEPSFILVPPRFYTPIDDSVDRYTKALSQHLLMQRARQRVLNDNIAEAVHLSFSVAPEQPAFAKVEANITIPYSLDLKGAMTKVEGLDTGMNGLQMKVSLPPEGTWSPLTAAGRLRLTTSGGLSASGFISRPIGVEEEATAAIFGTLGQGPTIDDNNIGFRVDYKDASYGVCLESSHHTTTNCGGLPSTAPSMTSESCGVSGSSVASSSSTVAEETTCPSFSGWVWGRTHFGLSGGVQTGIDAHGESLGYRCVGAFSSASADSNYIPTGGDYQLVGEYNSATKSVTAAYHQLIVMQRKCYNLLEDKHISAIANYVDVAVEATRNGDTGKSEIAVGASWQPNRTWLIKARLSTLAGVGLTVAAKSWSQMNGVVAATAGLRSSGPYFGLRCHFQNWGSEVFGKAAEDSSPVGNKWAPLDE</sequence>
<dbReference type="Gene3D" id="2.40.160.10">
    <property type="entry name" value="Porin"/>
    <property type="match status" value="1"/>
</dbReference>
<evidence type="ECO:0000313" key="2">
    <source>
        <dbReference type="EMBL" id="EER04736.1"/>
    </source>
</evidence>
<protein>
    <submittedName>
        <fullName evidence="2">Uncharacterized protein</fullName>
    </submittedName>
</protein>
<dbReference type="EMBL" id="GG681386">
    <property type="protein sequence ID" value="EER04736.1"/>
    <property type="molecule type" value="Genomic_DNA"/>
</dbReference>
<dbReference type="GeneID" id="9037961"/>
<dbReference type="OMA" id="HEPSFIL"/>
<keyword evidence="3" id="KW-1185">Reference proteome</keyword>
<dbReference type="Proteomes" id="UP000007800">
    <property type="component" value="Unassembled WGS sequence"/>
</dbReference>
<dbReference type="PANTHER" id="PTHR35738">
    <property type="entry name" value="OS05G0577800 PROTEIN"/>
    <property type="match status" value="1"/>
</dbReference>
<dbReference type="PANTHER" id="PTHR35738:SF3">
    <property type="entry name" value="OS05G0577800 PROTEIN"/>
    <property type="match status" value="1"/>
</dbReference>
<dbReference type="AlphaFoldDB" id="C5LEX0"/>
<gene>
    <name evidence="2" type="ORF">Pmar_PMAR013263</name>
</gene>
<dbReference type="RefSeq" id="XP_002772920.1">
    <property type="nucleotide sequence ID" value="XM_002772874.1"/>
</dbReference>
<evidence type="ECO:0000256" key="1">
    <source>
        <dbReference type="SAM" id="MobiDB-lite"/>
    </source>
</evidence>
<feature type="region of interest" description="Disordered" evidence="1">
    <location>
        <begin position="1"/>
        <end position="36"/>
    </location>
</feature>
<reference evidence="2 3" key="1">
    <citation type="submission" date="2008-07" db="EMBL/GenBank/DDBJ databases">
        <authorList>
            <person name="El-Sayed N."/>
            <person name="Caler E."/>
            <person name="Inman J."/>
            <person name="Amedeo P."/>
            <person name="Hass B."/>
            <person name="Wortman J."/>
        </authorList>
    </citation>
    <scope>NUCLEOTIDE SEQUENCE [LARGE SCALE GENOMIC DNA]</scope>
    <source>
        <strain evidence="3">ATCC 50983 / TXsc</strain>
    </source>
</reference>
<organism evidence="3">
    <name type="scientific">Perkinsus marinus (strain ATCC 50983 / TXsc)</name>
    <dbReference type="NCBI Taxonomy" id="423536"/>
    <lineage>
        <taxon>Eukaryota</taxon>
        <taxon>Sar</taxon>
        <taxon>Alveolata</taxon>
        <taxon>Perkinsozoa</taxon>
        <taxon>Perkinsea</taxon>
        <taxon>Perkinsida</taxon>
        <taxon>Perkinsidae</taxon>
        <taxon>Perkinsus</taxon>
    </lineage>
</organism>
<proteinExistence type="predicted"/>
<feature type="compositionally biased region" description="Basic and acidic residues" evidence="1">
    <location>
        <begin position="1"/>
        <end position="12"/>
    </location>
</feature>
<name>C5LEX0_PERM5</name>